<keyword evidence="1" id="KW-0812">Transmembrane</keyword>
<protein>
    <submittedName>
        <fullName evidence="2">Uncharacterized protein</fullName>
    </submittedName>
</protein>
<name>A0A2C9UHZ8_MANES</name>
<organism evidence="2">
    <name type="scientific">Manihot esculenta</name>
    <name type="common">Cassava</name>
    <name type="synonym">Jatropha manihot</name>
    <dbReference type="NCBI Taxonomy" id="3983"/>
    <lineage>
        <taxon>Eukaryota</taxon>
        <taxon>Viridiplantae</taxon>
        <taxon>Streptophyta</taxon>
        <taxon>Embryophyta</taxon>
        <taxon>Tracheophyta</taxon>
        <taxon>Spermatophyta</taxon>
        <taxon>Magnoliopsida</taxon>
        <taxon>eudicotyledons</taxon>
        <taxon>Gunneridae</taxon>
        <taxon>Pentapetalae</taxon>
        <taxon>rosids</taxon>
        <taxon>fabids</taxon>
        <taxon>Malpighiales</taxon>
        <taxon>Euphorbiaceae</taxon>
        <taxon>Crotonoideae</taxon>
        <taxon>Manihoteae</taxon>
        <taxon>Manihot</taxon>
    </lineage>
</organism>
<keyword evidence="1" id="KW-0472">Membrane</keyword>
<dbReference type="AlphaFoldDB" id="A0A2C9UHZ8"/>
<accession>A0A2C9UHZ8</accession>
<proteinExistence type="predicted"/>
<keyword evidence="1" id="KW-1133">Transmembrane helix</keyword>
<sequence>MGFIWVFFCLLWALAVLMFTVWTFLYFRPWAFYAMQCIF</sequence>
<evidence type="ECO:0000256" key="1">
    <source>
        <dbReference type="SAM" id="Phobius"/>
    </source>
</evidence>
<gene>
    <name evidence="2" type="ORF">MANES_14G011900</name>
</gene>
<reference evidence="2" key="1">
    <citation type="submission" date="2016-02" db="EMBL/GenBank/DDBJ databases">
        <title>WGS assembly of Manihot esculenta.</title>
        <authorList>
            <person name="Bredeson J.V."/>
            <person name="Prochnik S.E."/>
            <person name="Lyons J.B."/>
            <person name="Schmutz J."/>
            <person name="Grimwood J."/>
            <person name="Vrebalov J."/>
            <person name="Bart R.S."/>
            <person name="Amuge T."/>
            <person name="Ferguson M.E."/>
            <person name="Green R."/>
            <person name="Putnam N."/>
            <person name="Stites J."/>
            <person name="Rounsley S."/>
            <person name="Rokhsar D.S."/>
        </authorList>
    </citation>
    <scope>NUCLEOTIDE SEQUENCE [LARGE SCALE GENOMIC DNA]</scope>
    <source>
        <tissue evidence="2">Leaf</tissue>
    </source>
</reference>
<evidence type="ECO:0000313" key="2">
    <source>
        <dbReference type="EMBL" id="OAY30194.1"/>
    </source>
</evidence>
<dbReference type="EMBL" id="CM004400">
    <property type="protein sequence ID" value="OAY30194.1"/>
    <property type="molecule type" value="Genomic_DNA"/>
</dbReference>
<feature type="transmembrane region" description="Helical" evidence="1">
    <location>
        <begin position="6"/>
        <end position="27"/>
    </location>
</feature>